<evidence type="ECO:0000313" key="1">
    <source>
        <dbReference type="EMBL" id="NVN36976.1"/>
    </source>
</evidence>
<dbReference type="AlphaFoldDB" id="A0A850P3M1"/>
<gene>
    <name evidence="1" type="ORF">HUK81_08510</name>
</gene>
<sequence length="73" mass="8130">MGLLAAQDLPAIEHATGHGMIDAAFLKKGGVLRNFWKSCTRNVFWLLNNDLIIQNSIYAPECSLSLRKVYGTH</sequence>
<organism evidence="1 2">
    <name type="scientific">Komagataeibacter swingsii</name>
    <dbReference type="NCBI Taxonomy" id="215220"/>
    <lineage>
        <taxon>Bacteria</taxon>
        <taxon>Pseudomonadati</taxon>
        <taxon>Pseudomonadota</taxon>
        <taxon>Alphaproteobacteria</taxon>
        <taxon>Acetobacterales</taxon>
        <taxon>Acetobacteraceae</taxon>
        <taxon>Komagataeibacter</taxon>
    </lineage>
</organism>
<name>A0A850P3M1_9PROT</name>
<dbReference type="Proteomes" id="UP000522590">
    <property type="component" value="Unassembled WGS sequence"/>
</dbReference>
<accession>A0A850P3M1</accession>
<protein>
    <submittedName>
        <fullName evidence="1">Uncharacterized protein</fullName>
    </submittedName>
</protein>
<evidence type="ECO:0000313" key="2">
    <source>
        <dbReference type="Proteomes" id="UP000522590"/>
    </source>
</evidence>
<dbReference type="RefSeq" id="WP_176643085.1">
    <property type="nucleotide sequence ID" value="NZ_JABXXS010000016.1"/>
</dbReference>
<dbReference type="EMBL" id="JABXXS010000016">
    <property type="protein sequence ID" value="NVN36976.1"/>
    <property type="molecule type" value="Genomic_DNA"/>
</dbReference>
<reference evidence="1 2" key="1">
    <citation type="submission" date="2020-06" db="EMBL/GenBank/DDBJ databases">
        <title>Description of novel acetic acid bacteria.</title>
        <authorList>
            <person name="Sombolestani A."/>
        </authorList>
    </citation>
    <scope>NUCLEOTIDE SEQUENCE [LARGE SCALE GENOMIC DNA]</scope>
    <source>
        <strain evidence="1 2">LMG 25</strain>
    </source>
</reference>
<comment type="caution">
    <text evidence="1">The sequence shown here is derived from an EMBL/GenBank/DDBJ whole genome shotgun (WGS) entry which is preliminary data.</text>
</comment>
<proteinExistence type="predicted"/>